<evidence type="ECO:0000256" key="2">
    <source>
        <dbReference type="ARBA" id="ARBA00007430"/>
    </source>
</evidence>
<dbReference type="Proteomes" id="UP000256899">
    <property type="component" value="Unassembled WGS sequence"/>
</dbReference>
<keyword evidence="6 7" id="KW-0472">Membrane</keyword>
<sequence length="506" mass="56798">MKHKMESLTLYTGFYPLIMSDAAATRFGASIGWSIATRWGNKLIGFVNMIVLARLLSPEDFGIVAMATIFITILHSMTQVGAQLYVIRYPTEDVRVFNTGWTINLLQALLIALILCLSASYVADFYQEEVLRDIIYCLAAVKILKGLHNYGVYIAQKQLDFSLDFKITTTCRVAYSIATIATALWLKNYWAIVVGQAASAFVGLVLSYKLHVFRPRFEVYQWRKVLSFSKSMIPFSIGRFVNNQADIVAVSKLGSTEFLGQYNIASNLASLFTKELLMPVIKGILPNLTKLKASKDVDLKLIAIIGLAIYVFLPLGFGLALTSYEVIYVLLGEKWLGITDVMSWLSIYAMMSGITMFVSEQFLVIFDAEKTSNWLMWFRNALIVVALILAFYLGSYLDFPMAMALSSIIAFPVTLYFSAKAMNFAVWNLIRNWWPALLATAAMSFVITLISDMNSPVIFALLTKVLVGAITYVLVICILYYLRGLPLDTPEEVALNYIKRLNYTGR</sequence>
<keyword evidence="9" id="KW-1185">Reference proteome</keyword>
<accession>A0A3E0U4L2</accession>
<feature type="transmembrane region" description="Helical" evidence="7">
    <location>
        <begin position="99"/>
        <end position="123"/>
    </location>
</feature>
<feature type="transmembrane region" description="Helical" evidence="7">
    <location>
        <begin position="189"/>
        <end position="208"/>
    </location>
</feature>
<comment type="subcellular location">
    <subcellularLocation>
        <location evidence="1">Cell membrane</location>
        <topology evidence="1">Multi-pass membrane protein</topology>
    </subcellularLocation>
</comment>
<evidence type="ECO:0008006" key="10">
    <source>
        <dbReference type="Google" id="ProtNLM"/>
    </source>
</evidence>
<reference evidence="9" key="1">
    <citation type="submission" date="2018-08" db="EMBL/GenBank/DDBJ databases">
        <title>Thalassotalea euphylliae genome.</title>
        <authorList>
            <person name="Summers S."/>
            <person name="Rice S.A."/>
            <person name="Freckelton M.L."/>
            <person name="Nedved B.T."/>
            <person name="Hadfield M.G."/>
        </authorList>
    </citation>
    <scope>NUCLEOTIDE SEQUENCE [LARGE SCALE GENOMIC DNA]</scope>
    <source>
        <strain evidence="9">H3</strain>
    </source>
</reference>
<proteinExistence type="inferred from homology"/>
<evidence type="ECO:0000256" key="5">
    <source>
        <dbReference type="ARBA" id="ARBA00022989"/>
    </source>
</evidence>
<feature type="transmembrane region" description="Helical" evidence="7">
    <location>
        <begin position="431"/>
        <end position="451"/>
    </location>
</feature>
<keyword evidence="5 7" id="KW-1133">Transmembrane helix</keyword>
<gene>
    <name evidence="8" type="ORF">DXX94_10665</name>
</gene>
<dbReference type="EMBL" id="QUOT01000001">
    <property type="protein sequence ID" value="REL31135.1"/>
    <property type="molecule type" value="Genomic_DNA"/>
</dbReference>
<feature type="transmembrane region" description="Helical" evidence="7">
    <location>
        <begin position="377"/>
        <end position="395"/>
    </location>
</feature>
<keyword evidence="4 7" id="KW-0812">Transmembrane</keyword>
<dbReference type="InterPro" id="IPR050833">
    <property type="entry name" value="Poly_Biosynth_Transport"/>
</dbReference>
<dbReference type="PANTHER" id="PTHR30250:SF10">
    <property type="entry name" value="LIPOPOLYSACCHARIDE BIOSYNTHESIS PROTEIN WZXC"/>
    <property type="match status" value="1"/>
</dbReference>
<feature type="transmembrane region" description="Helical" evidence="7">
    <location>
        <begin position="301"/>
        <end position="321"/>
    </location>
</feature>
<evidence type="ECO:0000256" key="4">
    <source>
        <dbReference type="ARBA" id="ARBA00022692"/>
    </source>
</evidence>
<keyword evidence="3" id="KW-1003">Cell membrane</keyword>
<evidence type="ECO:0000256" key="6">
    <source>
        <dbReference type="ARBA" id="ARBA00023136"/>
    </source>
</evidence>
<dbReference type="AlphaFoldDB" id="A0A3E0U4L2"/>
<feature type="transmembrane region" description="Helical" evidence="7">
    <location>
        <begin position="341"/>
        <end position="365"/>
    </location>
</feature>
<evidence type="ECO:0000313" key="9">
    <source>
        <dbReference type="Proteomes" id="UP000256899"/>
    </source>
</evidence>
<comment type="similarity">
    <text evidence="2">Belongs to the polysaccharide synthase family.</text>
</comment>
<dbReference type="GO" id="GO:0005886">
    <property type="term" value="C:plasma membrane"/>
    <property type="evidence" value="ECO:0007669"/>
    <property type="project" value="UniProtKB-SubCell"/>
</dbReference>
<feature type="transmembrane region" description="Helical" evidence="7">
    <location>
        <begin position="401"/>
        <end position="419"/>
    </location>
</feature>
<evidence type="ECO:0000256" key="3">
    <source>
        <dbReference type="ARBA" id="ARBA00022475"/>
    </source>
</evidence>
<name>A0A3E0U4L2_9GAMM</name>
<evidence type="ECO:0000256" key="7">
    <source>
        <dbReference type="SAM" id="Phobius"/>
    </source>
</evidence>
<comment type="caution">
    <text evidence="8">The sequence shown here is derived from an EMBL/GenBank/DDBJ whole genome shotgun (WGS) entry which is preliminary data.</text>
</comment>
<evidence type="ECO:0000256" key="1">
    <source>
        <dbReference type="ARBA" id="ARBA00004651"/>
    </source>
</evidence>
<dbReference type="Pfam" id="PF13440">
    <property type="entry name" value="Polysacc_synt_3"/>
    <property type="match status" value="1"/>
</dbReference>
<feature type="transmembrane region" description="Helical" evidence="7">
    <location>
        <begin position="457"/>
        <end position="482"/>
    </location>
</feature>
<evidence type="ECO:0000313" key="8">
    <source>
        <dbReference type="EMBL" id="REL31135.1"/>
    </source>
</evidence>
<dbReference type="PANTHER" id="PTHR30250">
    <property type="entry name" value="PST FAMILY PREDICTED COLANIC ACID TRANSPORTER"/>
    <property type="match status" value="1"/>
</dbReference>
<organism evidence="8 9">
    <name type="scientific">Thalassotalea euphylliae</name>
    <dbReference type="NCBI Taxonomy" id="1655234"/>
    <lineage>
        <taxon>Bacteria</taxon>
        <taxon>Pseudomonadati</taxon>
        <taxon>Pseudomonadota</taxon>
        <taxon>Gammaproteobacteria</taxon>
        <taxon>Alteromonadales</taxon>
        <taxon>Colwelliaceae</taxon>
        <taxon>Thalassotalea</taxon>
    </lineage>
</organism>
<feature type="transmembrane region" description="Helical" evidence="7">
    <location>
        <begin position="63"/>
        <end position="87"/>
    </location>
</feature>
<protein>
    <recommendedName>
        <fullName evidence="10">Lipopolysaccharide biosynthesis protein</fullName>
    </recommendedName>
</protein>